<comment type="catalytic activity">
    <reaction evidence="10">
        <text>a quinone + NADH + 5 H(+)(in) = a quinol + NAD(+) + 4 H(+)(out)</text>
        <dbReference type="Rhea" id="RHEA:57888"/>
        <dbReference type="ChEBI" id="CHEBI:15378"/>
        <dbReference type="ChEBI" id="CHEBI:24646"/>
        <dbReference type="ChEBI" id="CHEBI:57540"/>
        <dbReference type="ChEBI" id="CHEBI:57945"/>
        <dbReference type="ChEBI" id="CHEBI:132124"/>
    </reaction>
</comment>
<feature type="transmembrane region" description="Helical" evidence="10">
    <location>
        <begin position="31"/>
        <end position="54"/>
    </location>
</feature>
<dbReference type="Pfam" id="PF00420">
    <property type="entry name" value="Oxidored_q2"/>
    <property type="match status" value="1"/>
</dbReference>
<accession>A0A7R6PZP9</accession>
<keyword evidence="4 10" id="KW-0813">Transport</keyword>
<dbReference type="InterPro" id="IPR001133">
    <property type="entry name" value="NADH_UbQ_OxRdtase_chain4L/K"/>
</dbReference>
<dbReference type="Gene3D" id="1.10.287.3510">
    <property type="match status" value="1"/>
</dbReference>
<evidence type="ECO:0000256" key="10">
    <source>
        <dbReference type="HAMAP-Rule" id="MF_01456"/>
    </source>
</evidence>
<dbReference type="GO" id="GO:0048038">
    <property type="term" value="F:quinone binding"/>
    <property type="evidence" value="ECO:0007669"/>
    <property type="project" value="UniProtKB-KW"/>
</dbReference>
<keyword evidence="12" id="KW-1185">Reference proteome</keyword>
<dbReference type="AlphaFoldDB" id="A0A7R6PZP9"/>
<evidence type="ECO:0000256" key="6">
    <source>
        <dbReference type="ARBA" id="ARBA00022719"/>
    </source>
</evidence>
<comment type="subcellular location">
    <subcellularLocation>
        <location evidence="10">Cell membrane</location>
        <topology evidence="10">Multi-pass membrane protein</topology>
    </subcellularLocation>
    <subcellularLocation>
        <location evidence="2">Membrane</location>
        <topology evidence="2">Multi-pass membrane protein</topology>
    </subcellularLocation>
</comment>
<name>A0A7R6PZP9_9BACT</name>
<keyword evidence="5 10" id="KW-0812">Transmembrane</keyword>
<dbReference type="HAMAP" id="MF_01456">
    <property type="entry name" value="NDH1_NuoK"/>
    <property type="match status" value="1"/>
</dbReference>
<dbReference type="Proteomes" id="UP000595564">
    <property type="component" value="Chromosome"/>
</dbReference>
<protein>
    <recommendedName>
        <fullName evidence="10">NADH-quinone oxidoreductase subunit K</fullName>
        <ecNumber evidence="10">7.1.1.-</ecNumber>
    </recommendedName>
    <alternativeName>
        <fullName evidence="10">NADH dehydrogenase I subunit K</fullName>
    </alternativeName>
    <alternativeName>
        <fullName evidence="10">NDH-1 subunit K</fullName>
    </alternativeName>
</protein>
<dbReference type="GO" id="GO:0030964">
    <property type="term" value="C:NADH dehydrogenase complex"/>
    <property type="evidence" value="ECO:0007669"/>
    <property type="project" value="TreeGrafter"/>
</dbReference>
<evidence type="ECO:0000256" key="1">
    <source>
        <dbReference type="ARBA" id="ARBA00002378"/>
    </source>
</evidence>
<keyword evidence="10" id="KW-0830">Ubiquinone</keyword>
<reference evidence="11 12" key="1">
    <citation type="journal article" date="2012" name="Extremophiles">
        <title>Thermotomaculum hydrothermale gen. nov., sp. nov., a novel heterotrophic thermophile within the phylum Acidobacteria from a deep-sea hydrothermal vent chimney in the Southern Okinawa Trough.</title>
        <authorList>
            <person name="Izumi H."/>
            <person name="Nunoura T."/>
            <person name="Miyazaki M."/>
            <person name="Mino S."/>
            <person name="Toki T."/>
            <person name="Takai K."/>
            <person name="Sako Y."/>
            <person name="Sawabe T."/>
            <person name="Nakagawa S."/>
        </authorList>
    </citation>
    <scope>NUCLEOTIDE SEQUENCE [LARGE SCALE GENOMIC DNA]</scope>
    <source>
        <strain evidence="11 12">AC55</strain>
    </source>
</reference>
<keyword evidence="8 10" id="KW-1133">Transmembrane helix</keyword>
<dbReference type="GO" id="GO:0005886">
    <property type="term" value="C:plasma membrane"/>
    <property type="evidence" value="ECO:0007669"/>
    <property type="project" value="UniProtKB-SubCell"/>
</dbReference>
<feature type="transmembrane region" description="Helical" evidence="10">
    <location>
        <begin position="60"/>
        <end position="84"/>
    </location>
</feature>
<keyword evidence="6 10" id="KW-0874">Quinone</keyword>
<keyword evidence="7 10" id="KW-1278">Translocase</keyword>
<dbReference type="GO" id="GO:0050136">
    <property type="term" value="F:NADH dehydrogenase (quinone) (non-electrogenic) activity"/>
    <property type="evidence" value="ECO:0007669"/>
    <property type="project" value="UniProtKB-UniRule"/>
</dbReference>
<dbReference type="EC" id="7.1.1.-" evidence="10"/>
<keyword evidence="10" id="KW-1003">Cell membrane</keyword>
<comment type="similarity">
    <text evidence="3 10">Belongs to the complex I subunit 4L family.</text>
</comment>
<sequence>MVAMVDYAVLSAVLFTIGVVGILIRRNIITILMCIELILNSVNLLFVAFSRFIGNVDGQVFVFFIFAIAAAEAAVGLALVVAYFKLRETIEVDEIKLLKG</sequence>
<comment type="subunit">
    <text evidence="10">NDH-1 is composed of 14 different subunits. Subunits NuoA, H, J, K, L, M, N constitute the membrane sector of the complex.</text>
</comment>
<proteinExistence type="inferred from homology"/>
<keyword evidence="10" id="KW-0520">NAD</keyword>
<dbReference type="NCBIfam" id="NF004323">
    <property type="entry name" value="PRK05715.1-5"/>
    <property type="match status" value="1"/>
</dbReference>
<dbReference type="RefSeq" id="WP_201327078.1">
    <property type="nucleotide sequence ID" value="NZ_AP017470.1"/>
</dbReference>
<evidence type="ECO:0000313" key="11">
    <source>
        <dbReference type="EMBL" id="BBB32773.1"/>
    </source>
</evidence>
<keyword evidence="9 10" id="KW-0472">Membrane</keyword>
<dbReference type="NCBIfam" id="NF004320">
    <property type="entry name" value="PRK05715.1-2"/>
    <property type="match status" value="1"/>
</dbReference>
<dbReference type="FunFam" id="1.10.287.3510:FF:000001">
    <property type="entry name" value="NADH-quinone oxidoreductase subunit K"/>
    <property type="match status" value="1"/>
</dbReference>
<dbReference type="PANTHER" id="PTHR11434">
    <property type="entry name" value="NADH-UBIQUINONE OXIDOREDUCTASE SUBUNIT ND4L"/>
    <property type="match status" value="1"/>
</dbReference>
<evidence type="ECO:0000256" key="2">
    <source>
        <dbReference type="ARBA" id="ARBA00004141"/>
    </source>
</evidence>
<dbReference type="GO" id="GO:0042773">
    <property type="term" value="P:ATP synthesis coupled electron transport"/>
    <property type="evidence" value="ECO:0007669"/>
    <property type="project" value="InterPro"/>
</dbReference>
<evidence type="ECO:0000256" key="3">
    <source>
        <dbReference type="ARBA" id="ARBA00010519"/>
    </source>
</evidence>
<evidence type="ECO:0000256" key="9">
    <source>
        <dbReference type="ARBA" id="ARBA00023136"/>
    </source>
</evidence>
<evidence type="ECO:0000256" key="4">
    <source>
        <dbReference type="ARBA" id="ARBA00022448"/>
    </source>
</evidence>
<evidence type="ECO:0000256" key="7">
    <source>
        <dbReference type="ARBA" id="ARBA00022967"/>
    </source>
</evidence>
<evidence type="ECO:0000313" key="12">
    <source>
        <dbReference type="Proteomes" id="UP000595564"/>
    </source>
</evidence>
<gene>
    <name evidence="10" type="primary">nuoK</name>
    <name evidence="11" type="ORF">TTHT_1255</name>
</gene>
<comment type="function">
    <text evidence="1 10">NDH-1 shuttles electrons from NADH, via FMN and iron-sulfur (Fe-S) centers, to quinones in the respiratory chain. The immediate electron acceptor for the enzyme in this species is believed to be ubiquinone. Couples the redox reaction to proton translocation (for every two electrons transferred, four hydrogen ions are translocated across the cytoplasmic membrane), and thus conserves the redox energy in a proton gradient.</text>
</comment>
<keyword evidence="11" id="KW-0560">Oxidoreductase</keyword>
<evidence type="ECO:0000256" key="8">
    <source>
        <dbReference type="ARBA" id="ARBA00022989"/>
    </source>
</evidence>
<dbReference type="EMBL" id="AP017470">
    <property type="protein sequence ID" value="BBB32773.1"/>
    <property type="molecule type" value="Genomic_DNA"/>
</dbReference>
<organism evidence="11 12">
    <name type="scientific">Thermotomaculum hydrothermale</name>
    <dbReference type="NCBI Taxonomy" id="981385"/>
    <lineage>
        <taxon>Bacteria</taxon>
        <taxon>Pseudomonadati</taxon>
        <taxon>Acidobacteriota</taxon>
        <taxon>Holophagae</taxon>
        <taxon>Thermotomaculales</taxon>
        <taxon>Thermotomaculaceae</taxon>
        <taxon>Thermotomaculum</taxon>
    </lineage>
</organism>
<dbReference type="PANTHER" id="PTHR11434:SF16">
    <property type="entry name" value="NADH-UBIQUINONE OXIDOREDUCTASE CHAIN 4L"/>
    <property type="match status" value="1"/>
</dbReference>
<dbReference type="KEGG" id="thyd:TTHT_1255"/>
<dbReference type="NCBIfam" id="NF004321">
    <property type="entry name" value="PRK05715.1-3"/>
    <property type="match status" value="1"/>
</dbReference>
<evidence type="ECO:0000256" key="5">
    <source>
        <dbReference type="ARBA" id="ARBA00022692"/>
    </source>
</evidence>
<feature type="transmembrane region" description="Helical" evidence="10">
    <location>
        <begin position="6"/>
        <end position="24"/>
    </location>
</feature>
<dbReference type="InterPro" id="IPR039428">
    <property type="entry name" value="NUOK/Mnh_C1-like"/>
</dbReference>